<feature type="signal peptide" evidence="1">
    <location>
        <begin position="1"/>
        <end position="19"/>
    </location>
</feature>
<evidence type="ECO:0000313" key="2">
    <source>
        <dbReference type="EMBL" id="KAG9394074.1"/>
    </source>
</evidence>
<protein>
    <submittedName>
        <fullName evidence="2">Uncharacterized protein</fullName>
    </submittedName>
</protein>
<accession>A0A8J6DZT1</accession>
<proteinExistence type="predicted"/>
<organism evidence="2 3">
    <name type="scientific">Carpediemonas membranifera</name>
    <dbReference type="NCBI Taxonomy" id="201153"/>
    <lineage>
        <taxon>Eukaryota</taxon>
        <taxon>Metamonada</taxon>
        <taxon>Carpediemonas-like organisms</taxon>
        <taxon>Carpediemonas</taxon>
    </lineage>
</organism>
<name>A0A8J6DZT1_9EUKA</name>
<dbReference type="EMBL" id="JAHDYR010000017">
    <property type="protein sequence ID" value="KAG9394074.1"/>
    <property type="molecule type" value="Genomic_DNA"/>
</dbReference>
<evidence type="ECO:0000313" key="3">
    <source>
        <dbReference type="Proteomes" id="UP000717585"/>
    </source>
</evidence>
<dbReference type="AlphaFoldDB" id="A0A8J6DZT1"/>
<comment type="caution">
    <text evidence="2">The sequence shown here is derived from an EMBL/GenBank/DDBJ whole genome shotgun (WGS) entry which is preliminary data.</text>
</comment>
<reference evidence="2" key="1">
    <citation type="submission" date="2021-05" db="EMBL/GenBank/DDBJ databases">
        <title>A free-living protist that lacks canonical eukaryotic 1 DNA replication and segregation systems.</title>
        <authorList>
            <person name="Salas-Leiva D.E."/>
            <person name="Tromer E.C."/>
            <person name="Curtis B.A."/>
            <person name="Jerlstrom-Hultqvist J."/>
            <person name="Kolisko M."/>
            <person name="Yi Z."/>
            <person name="Salas-Leiva J.S."/>
            <person name="Gallot-Lavallee L."/>
            <person name="Kops G.J.P.L."/>
            <person name="Archibald J.M."/>
            <person name="Simpson A.G.B."/>
            <person name="Roger A.J."/>
        </authorList>
    </citation>
    <scope>NUCLEOTIDE SEQUENCE</scope>
    <source>
        <strain evidence="2">BICM</strain>
    </source>
</reference>
<evidence type="ECO:0000256" key="1">
    <source>
        <dbReference type="SAM" id="SignalP"/>
    </source>
</evidence>
<keyword evidence="3" id="KW-1185">Reference proteome</keyword>
<gene>
    <name evidence="2" type="ORF">J8273_4437</name>
</gene>
<sequence length="227" mass="26010">MPAAALALAVTLILSSVCAVDPVKLTEVAPIMTNSWGMRVQMQSHTMPQLTGIFVIGDYFFGVGDDYDSSWALSHWTITSDHQKTFEMEMSIRPQDNTTYHESIEQCTAMQGTFIPFHPDYVDEKFEFKSEKEDTWIFTITEPFQFMTASLDDAIMDLHISKSTGFPTYINTTGVEYLVKEIWEEIEPETNRRPQTCQEIYEEELAKLMAAEEEDKVEPEDIFADEL</sequence>
<keyword evidence="1" id="KW-0732">Signal</keyword>
<dbReference type="Proteomes" id="UP000717585">
    <property type="component" value="Unassembled WGS sequence"/>
</dbReference>
<feature type="chain" id="PRO_5035256850" evidence="1">
    <location>
        <begin position="20"/>
        <end position="227"/>
    </location>
</feature>